<keyword evidence="1" id="KW-0812">Transmembrane</keyword>
<feature type="chain" id="PRO_5013574269" description="DUF4190 domain-containing protein" evidence="2">
    <location>
        <begin position="21"/>
        <end position="190"/>
    </location>
</feature>
<evidence type="ECO:0000256" key="2">
    <source>
        <dbReference type="SAM" id="SignalP"/>
    </source>
</evidence>
<feature type="signal peptide" evidence="2">
    <location>
        <begin position="1"/>
        <end position="20"/>
    </location>
</feature>
<dbReference type="EMBL" id="PCVL01000075">
    <property type="protein sequence ID" value="PIQ72111.1"/>
    <property type="molecule type" value="Genomic_DNA"/>
</dbReference>
<evidence type="ECO:0008006" key="5">
    <source>
        <dbReference type="Google" id="ProtNLM"/>
    </source>
</evidence>
<keyword evidence="2" id="KW-0732">Signal</keyword>
<accession>A0A2H0KLG6</accession>
<sequence>MRRILILLLFFLSFGFGVFAEDPTPRTAACDLCGYCPPNNPPQSWSSCLKCIYPNITPDPATKESLKIEPTINLPPTPYPGHQYTFLGCLGGSTGFTVGEGSSAGPVVQSILKIVFSIVGGIAFLYLLYGSFIIATSQSDPERLNYGRRLITGAIIGLVFALSSVLIMNFIATNVLKVPGFGETPTPTPT</sequence>
<dbReference type="Pfam" id="PF18895">
    <property type="entry name" value="T4SS_pilin"/>
    <property type="match status" value="1"/>
</dbReference>
<reference evidence="3 4" key="1">
    <citation type="submission" date="2017-09" db="EMBL/GenBank/DDBJ databases">
        <title>Depth-based differentiation of microbial function through sediment-hosted aquifers and enrichment of novel symbionts in the deep terrestrial subsurface.</title>
        <authorList>
            <person name="Probst A.J."/>
            <person name="Ladd B."/>
            <person name="Jarett J.K."/>
            <person name="Geller-Mcgrath D.E."/>
            <person name="Sieber C.M."/>
            <person name="Emerson J.B."/>
            <person name="Anantharaman K."/>
            <person name="Thomas B.C."/>
            <person name="Malmstrom R."/>
            <person name="Stieglmeier M."/>
            <person name="Klingl A."/>
            <person name="Woyke T."/>
            <person name="Ryan C.M."/>
            <person name="Banfield J.F."/>
        </authorList>
    </citation>
    <scope>NUCLEOTIDE SEQUENCE [LARGE SCALE GENOMIC DNA]</scope>
    <source>
        <strain evidence="3">CG11_big_fil_rev_8_21_14_0_20_35_14</strain>
    </source>
</reference>
<keyword evidence="1" id="KW-0472">Membrane</keyword>
<dbReference type="AlphaFoldDB" id="A0A2H0KLG6"/>
<comment type="caution">
    <text evidence="3">The sequence shown here is derived from an EMBL/GenBank/DDBJ whole genome shotgun (WGS) entry which is preliminary data.</text>
</comment>
<organism evidence="3 4">
    <name type="scientific">Candidatus Roizmanbacteria bacterium CG11_big_fil_rev_8_21_14_0_20_35_14</name>
    <dbReference type="NCBI Taxonomy" id="1974855"/>
    <lineage>
        <taxon>Bacteria</taxon>
        <taxon>Candidatus Roizmaniibacteriota</taxon>
    </lineage>
</organism>
<keyword evidence="1" id="KW-1133">Transmembrane helix</keyword>
<dbReference type="InterPro" id="IPR043993">
    <property type="entry name" value="T4SS_pilin"/>
</dbReference>
<evidence type="ECO:0000256" key="1">
    <source>
        <dbReference type="SAM" id="Phobius"/>
    </source>
</evidence>
<gene>
    <name evidence="3" type="ORF">COV86_04810</name>
</gene>
<evidence type="ECO:0000313" key="3">
    <source>
        <dbReference type="EMBL" id="PIQ72111.1"/>
    </source>
</evidence>
<name>A0A2H0KLG6_9BACT</name>
<dbReference type="Proteomes" id="UP000229570">
    <property type="component" value="Unassembled WGS sequence"/>
</dbReference>
<feature type="transmembrane region" description="Helical" evidence="1">
    <location>
        <begin position="111"/>
        <end position="129"/>
    </location>
</feature>
<feature type="transmembrane region" description="Helical" evidence="1">
    <location>
        <begin position="150"/>
        <end position="172"/>
    </location>
</feature>
<proteinExistence type="predicted"/>
<evidence type="ECO:0000313" key="4">
    <source>
        <dbReference type="Proteomes" id="UP000229570"/>
    </source>
</evidence>
<protein>
    <recommendedName>
        <fullName evidence="5">DUF4190 domain-containing protein</fullName>
    </recommendedName>
</protein>